<accession>A0A6S6S4J4</accession>
<gene>
    <name evidence="1" type="ORF">HELGO_WM11965</name>
</gene>
<dbReference type="EMBL" id="CACVAP010000026">
    <property type="protein sequence ID" value="CAA6799792.1"/>
    <property type="molecule type" value="Genomic_DNA"/>
</dbReference>
<proteinExistence type="predicted"/>
<reference evidence="1" key="1">
    <citation type="submission" date="2020-01" db="EMBL/GenBank/DDBJ databases">
        <authorList>
            <person name="Meier V. D."/>
            <person name="Meier V D."/>
        </authorList>
    </citation>
    <scope>NUCLEOTIDE SEQUENCE</scope>
    <source>
        <strain evidence="1">HLG_WM_MAG_06</strain>
    </source>
</reference>
<name>A0A6S6S4J4_9BACT</name>
<evidence type="ECO:0000313" key="1">
    <source>
        <dbReference type="EMBL" id="CAA6799792.1"/>
    </source>
</evidence>
<sequence length="89" mass="10504">MDMNNKINLEDKNMNINNIENPKHKAIILMFGKDEYDQLASIELDNGEKIFAWFFYDDDIKSRKELMQSYSMDSIEIMYSRAYNGASSF</sequence>
<protein>
    <submittedName>
        <fullName evidence="1">Uncharacterized protein</fullName>
    </submittedName>
</protein>
<organism evidence="1">
    <name type="scientific">uncultured Sulfurovum sp</name>
    <dbReference type="NCBI Taxonomy" id="269237"/>
    <lineage>
        <taxon>Bacteria</taxon>
        <taxon>Pseudomonadati</taxon>
        <taxon>Campylobacterota</taxon>
        <taxon>Epsilonproteobacteria</taxon>
        <taxon>Campylobacterales</taxon>
        <taxon>Sulfurovaceae</taxon>
        <taxon>Sulfurovum</taxon>
        <taxon>environmental samples</taxon>
    </lineage>
</organism>
<dbReference type="AlphaFoldDB" id="A0A6S6S4J4"/>